<gene>
    <name evidence="2" type="ORF">H8S64_19970</name>
</gene>
<reference evidence="2 3" key="1">
    <citation type="submission" date="2020-08" db="EMBL/GenBank/DDBJ databases">
        <title>Genome public.</title>
        <authorList>
            <person name="Liu C."/>
            <person name="Sun Q."/>
        </authorList>
    </citation>
    <scope>NUCLEOTIDE SEQUENCE [LARGE SCALE GENOMIC DNA]</scope>
    <source>
        <strain evidence="2 3">NSJ-56</strain>
    </source>
</reference>
<protein>
    <submittedName>
        <fullName evidence="2">Fasciclin domain-containing protein</fullName>
    </submittedName>
</protein>
<accession>A0ABR7D5X9</accession>
<feature type="domain" description="FAS1" evidence="1">
    <location>
        <begin position="34"/>
        <end position="199"/>
    </location>
</feature>
<dbReference type="Pfam" id="PF02469">
    <property type="entry name" value="Fasciclin"/>
    <property type="match status" value="1"/>
</dbReference>
<dbReference type="EMBL" id="JACOOH010000010">
    <property type="protein sequence ID" value="MBC5623378.1"/>
    <property type="molecule type" value="Genomic_DNA"/>
</dbReference>
<dbReference type="InterPro" id="IPR036378">
    <property type="entry name" value="FAS1_dom_sf"/>
</dbReference>
<comment type="caution">
    <text evidence="2">The sequence shown here is derived from an EMBL/GenBank/DDBJ whole genome shotgun (WGS) entry which is preliminary data.</text>
</comment>
<dbReference type="PROSITE" id="PS50213">
    <property type="entry name" value="FAS1"/>
    <property type="match status" value="1"/>
</dbReference>
<dbReference type="Gene3D" id="2.30.180.10">
    <property type="entry name" value="FAS1 domain"/>
    <property type="match status" value="1"/>
</dbReference>
<organism evidence="2 3">
    <name type="scientific">Butyricimonas hominis</name>
    <dbReference type="NCBI Taxonomy" id="2763032"/>
    <lineage>
        <taxon>Bacteria</taxon>
        <taxon>Pseudomonadati</taxon>
        <taxon>Bacteroidota</taxon>
        <taxon>Bacteroidia</taxon>
        <taxon>Bacteroidales</taxon>
        <taxon>Odoribacteraceae</taxon>
        <taxon>Butyricimonas</taxon>
    </lineage>
</organism>
<keyword evidence="3" id="KW-1185">Reference proteome</keyword>
<evidence type="ECO:0000313" key="3">
    <source>
        <dbReference type="Proteomes" id="UP000646484"/>
    </source>
</evidence>
<evidence type="ECO:0000259" key="1">
    <source>
        <dbReference type="PROSITE" id="PS50213"/>
    </source>
</evidence>
<proteinExistence type="predicted"/>
<sequence length="204" mass="23253">MKNVLLVLTIASLMVCCDKDNYIDSGIHERKHDCTVWEYFQTDHANWDSLVVMIKHANMIGYFDGTNKDEITIFAPTNHSINQYLFQTLGDDWERLYEKVTDIPADECREMLLSYMIHGKKFLEEFEHEVKGTRTGGTMVQALSGIDLRVYRITSSFYDIPDIGAEKLAFQAPEGYIGTVASCNIEMNNGVVHSLDATCMFTKL</sequence>
<dbReference type="SUPFAM" id="SSF82153">
    <property type="entry name" value="FAS1 domain"/>
    <property type="match status" value="1"/>
</dbReference>
<name>A0ABR7D5X9_9BACT</name>
<evidence type="ECO:0000313" key="2">
    <source>
        <dbReference type="EMBL" id="MBC5623378.1"/>
    </source>
</evidence>
<dbReference type="RefSeq" id="WP_186978443.1">
    <property type="nucleotide sequence ID" value="NZ_JACOOH010000010.1"/>
</dbReference>
<dbReference type="InterPro" id="IPR000782">
    <property type="entry name" value="FAS1_domain"/>
</dbReference>
<dbReference type="Proteomes" id="UP000646484">
    <property type="component" value="Unassembled WGS sequence"/>
</dbReference>